<reference evidence="4" key="1">
    <citation type="journal article" date="2015" name="Genome Announc.">
        <title>Draft whole-genome sequence of the biocontrol agent Trichoderma harzianum T6776.</title>
        <authorList>
            <person name="Baroncelli R."/>
            <person name="Piaggeschi G."/>
            <person name="Fiorini L."/>
            <person name="Bertolini E."/>
            <person name="Zapparata A."/>
            <person name="Pe M.E."/>
            <person name="Sarrocco S."/>
            <person name="Vannacci G."/>
        </authorList>
    </citation>
    <scope>NUCLEOTIDE SEQUENCE [LARGE SCALE GENOMIC DNA]</scope>
    <source>
        <strain evidence="4">T6776</strain>
    </source>
</reference>
<dbReference type="PANTHER" id="PTHR48070">
    <property type="entry name" value="ESTERASE OVCA2"/>
    <property type="match status" value="1"/>
</dbReference>
<dbReference type="InterPro" id="IPR005645">
    <property type="entry name" value="FSH-like_dom"/>
</dbReference>
<dbReference type="InterPro" id="IPR029058">
    <property type="entry name" value="AB_hydrolase_fold"/>
</dbReference>
<comment type="caution">
    <text evidence="3">The sequence shown here is derived from an EMBL/GenBank/DDBJ whole genome shotgun (WGS) entry which is preliminary data.</text>
</comment>
<evidence type="ECO:0000256" key="1">
    <source>
        <dbReference type="ARBA" id="ARBA00022801"/>
    </source>
</evidence>
<keyword evidence="1" id="KW-0378">Hydrolase</keyword>
<dbReference type="PANTHER" id="PTHR48070:SF4">
    <property type="entry name" value="ESTERASE ALNB"/>
    <property type="match status" value="1"/>
</dbReference>
<evidence type="ECO:0000313" key="4">
    <source>
        <dbReference type="Proteomes" id="UP000034112"/>
    </source>
</evidence>
<feature type="domain" description="Serine hydrolase" evidence="2">
    <location>
        <begin position="2"/>
        <end position="258"/>
    </location>
</feature>
<sequence>MRFLCLHGHGTNSQILKAQLDPLLARLPSDWEFEFLDGEMNAEPAPGVESIFPGPFLCFHGEPVPDDVQRAVDLVKEVVLEEGPFDGVIGFSQGAAVAATVIAHETKLNPHQELFKVAIFLSATGPFDLSAGRLRLSYEGTVDDIKIDRYDALEGGSLVPDDGTDWKTDHRSIGIIQEFQARRTHLSDLGQQSIDVLLRYHSSVHGVLINIPTVHVVGFKDDYADQGRDLAAICDPKISQVVTHDGGHQLPRDLRTVTKTAEAIQWAVDRMLFHN</sequence>
<name>A0A0F9ZUC2_TRIHA</name>
<accession>A0A0F9ZUC2</accession>
<dbReference type="SUPFAM" id="SSF53474">
    <property type="entry name" value="alpha/beta-Hydrolases"/>
    <property type="match status" value="1"/>
</dbReference>
<dbReference type="EMBL" id="JOKZ01000098">
    <property type="protein sequence ID" value="KKP03792.1"/>
    <property type="molecule type" value="Genomic_DNA"/>
</dbReference>
<dbReference type="GO" id="GO:0016787">
    <property type="term" value="F:hydrolase activity"/>
    <property type="evidence" value="ECO:0007669"/>
    <property type="project" value="UniProtKB-KW"/>
</dbReference>
<dbReference type="GO" id="GO:0005634">
    <property type="term" value="C:nucleus"/>
    <property type="evidence" value="ECO:0007669"/>
    <property type="project" value="TreeGrafter"/>
</dbReference>
<proteinExistence type="predicted"/>
<dbReference type="GO" id="GO:0019748">
    <property type="term" value="P:secondary metabolic process"/>
    <property type="evidence" value="ECO:0007669"/>
    <property type="project" value="TreeGrafter"/>
</dbReference>
<dbReference type="OMA" id="IETEPRN"/>
<evidence type="ECO:0000259" key="2">
    <source>
        <dbReference type="Pfam" id="PF03959"/>
    </source>
</evidence>
<dbReference type="AlphaFoldDB" id="A0A0F9ZUC2"/>
<protein>
    <recommendedName>
        <fullName evidence="2">Serine hydrolase domain-containing protein</fullName>
    </recommendedName>
</protein>
<dbReference type="OrthoDB" id="414698at2759"/>
<organism evidence="3 4">
    <name type="scientific">Trichoderma harzianum</name>
    <name type="common">Hypocrea lixii</name>
    <dbReference type="NCBI Taxonomy" id="5544"/>
    <lineage>
        <taxon>Eukaryota</taxon>
        <taxon>Fungi</taxon>
        <taxon>Dikarya</taxon>
        <taxon>Ascomycota</taxon>
        <taxon>Pezizomycotina</taxon>
        <taxon>Sordariomycetes</taxon>
        <taxon>Hypocreomycetidae</taxon>
        <taxon>Hypocreales</taxon>
        <taxon>Hypocreaceae</taxon>
        <taxon>Trichoderma</taxon>
    </lineage>
</organism>
<dbReference type="InterPro" id="IPR050593">
    <property type="entry name" value="LovG"/>
</dbReference>
<dbReference type="GO" id="GO:0005737">
    <property type="term" value="C:cytoplasm"/>
    <property type="evidence" value="ECO:0007669"/>
    <property type="project" value="TreeGrafter"/>
</dbReference>
<dbReference type="Proteomes" id="UP000034112">
    <property type="component" value="Unassembled WGS sequence"/>
</dbReference>
<dbReference type="Gene3D" id="3.40.50.1820">
    <property type="entry name" value="alpha/beta hydrolase"/>
    <property type="match status" value="1"/>
</dbReference>
<evidence type="ECO:0000313" key="3">
    <source>
        <dbReference type="EMBL" id="KKP03792.1"/>
    </source>
</evidence>
<gene>
    <name evidence="3" type="ORF">THAR02_04122</name>
</gene>
<dbReference type="Pfam" id="PF03959">
    <property type="entry name" value="FSH1"/>
    <property type="match status" value="1"/>
</dbReference>